<gene>
    <name evidence="2" type="ORF">SOO65_20470</name>
</gene>
<evidence type="ECO:0000313" key="3">
    <source>
        <dbReference type="Proteomes" id="UP001324634"/>
    </source>
</evidence>
<sequence length="260" mass="29551">MKVLLILLALVPLCAQSQIEDNSFLLEEAYNQEWGVYQFIQQYQTFNNSNNFAYAFTNELPITDKTHQFSYGFGYERYDGVEHGSITDTTLSYRWQPVNRDGLLVADRFGLIVPTGSVEKGTSSGVYGFEFVQAATITMAPQWMNHWNFGFKVLPEAKTSGVDKRRTLSTFKAGTSFIYLLNDHFNLMLEGLLESGQGVDEEGNKTNETSFTINPGFRFDMNLNWKDTQIVPGVSFPTELLNSPTQHAVLFYLSVEPKFY</sequence>
<protein>
    <recommendedName>
        <fullName evidence="4">Transporter</fullName>
    </recommendedName>
</protein>
<feature type="signal peptide" evidence="1">
    <location>
        <begin position="1"/>
        <end position="17"/>
    </location>
</feature>
<name>A0AAX4HPE6_9BACT</name>
<proteinExistence type="predicted"/>
<keyword evidence="1" id="KW-0732">Signal</keyword>
<evidence type="ECO:0008006" key="4">
    <source>
        <dbReference type="Google" id="ProtNLM"/>
    </source>
</evidence>
<dbReference type="AlphaFoldDB" id="A0AAX4HPE6"/>
<dbReference type="EMBL" id="CP139487">
    <property type="protein sequence ID" value="WPU65075.1"/>
    <property type="molecule type" value="Genomic_DNA"/>
</dbReference>
<reference evidence="2 3" key="1">
    <citation type="submission" date="2023-11" db="EMBL/GenBank/DDBJ databases">
        <title>Peredibacter starrii A3.12.</title>
        <authorList>
            <person name="Mitchell R.J."/>
        </authorList>
    </citation>
    <scope>NUCLEOTIDE SEQUENCE [LARGE SCALE GENOMIC DNA]</scope>
    <source>
        <strain evidence="2 3">A3.12</strain>
    </source>
</reference>
<evidence type="ECO:0000313" key="2">
    <source>
        <dbReference type="EMBL" id="WPU65075.1"/>
    </source>
</evidence>
<accession>A0AAX4HPE6</accession>
<dbReference type="Proteomes" id="UP001324634">
    <property type="component" value="Chromosome"/>
</dbReference>
<feature type="chain" id="PRO_5043702259" description="Transporter" evidence="1">
    <location>
        <begin position="18"/>
        <end position="260"/>
    </location>
</feature>
<dbReference type="KEGG" id="psti:SOO65_20470"/>
<dbReference type="RefSeq" id="WP_321395084.1">
    <property type="nucleotide sequence ID" value="NZ_CP139487.1"/>
</dbReference>
<evidence type="ECO:0000256" key="1">
    <source>
        <dbReference type="SAM" id="SignalP"/>
    </source>
</evidence>
<organism evidence="2 3">
    <name type="scientific">Peredibacter starrii</name>
    <dbReference type="NCBI Taxonomy" id="28202"/>
    <lineage>
        <taxon>Bacteria</taxon>
        <taxon>Pseudomonadati</taxon>
        <taxon>Bdellovibrionota</taxon>
        <taxon>Bacteriovoracia</taxon>
        <taxon>Bacteriovoracales</taxon>
        <taxon>Bacteriovoracaceae</taxon>
        <taxon>Peredibacter</taxon>
    </lineage>
</organism>
<keyword evidence="3" id="KW-1185">Reference proteome</keyword>